<dbReference type="InterPro" id="IPR028082">
    <property type="entry name" value="Peripla_BP_I"/>
</dbReference>
<reference evidence="5 6" key="1">
    <citation type="journal article" date="2024" name="Int. J. Syst. Evol. Microbiol.">
        <title>Paenibacillus hexagrammi sp. nov., a novel bacterium isolated from the gut content of Hexagrammos agrammus.</title>
        <authorList>
            <person name="Jung H.K."/>
            <person name="Kim D.G."/>
            <person name="Zin H."/>
            <person name="Park J."/>
            <person name="Jung H."/>
            <person name="Kim Y.O."/>
            <person name="Kong H.J."/>
            <person name="Kim J.W."/>
            <person name="Kim Y.S."/>
        </authorList>
    </citation>
    <scope>NUCLEOTIDE SEQUENCE [LARGE SCALE GENOMIC DNA]</scope>
    <source>
        <strain evidence="5 6">YPD9-1</strain>
    </source>
</reference>
<protein>
    <submittedName>
        <fullName evidence="5">LacI family transcriptional regulator</fullName>
    </submittedName>
</protein>
<dbReference type="Pfam" id="PF00356">
    <property type="entry name" value="LacI"/>
    <property type="match status" value="1"/>
</dbReference>
<dbReference type="PANTHER" id="PTHR30146">
    <property type="entry name" value="LACI-RELATED TRANSCRIPTIONAL REPRESSOR"/>
    <property type="match status" value="1"/>
</dbReference>
<dbReference type="PANTHER" id="PTHR30146:SF109">
    <property type="entry name" value="HTH-TYPE TRANSCRIPTIONAL REGULATOR GALS"/>
    <property type="match status" value="1"/>
</dbReference>
<dbReference type="Pfam" id="PF00532">
    <property type="entry name" value="Peripla_BP_1"/>
    <property type="match status" value="1"/>
</dbReference>
<dbReference type="InterPro" id="IPR010982">
    <property type="entry name" value="Lambda_DNA-bd_dom_sf"/>
</dbReference>
<accession>A0ABY3SMW1</accession>
<dbReference type="EMBL" id="CP090978">
    <property type="protein sequence ID" value="UJF34426.1"/>
    <property type="molecule type" value="Genomic_DNA"/>
</dbReference>
<evidence type="ECO:0000313" key="6">
    <source>
        <dbReference type="Proteomes" id="UP001649230"/>
    </source>
</evidence>
<dbReference type="CDD" id="cd01392">
    <property type="entry name" value="HTH_LacI"/>
    <property type="match status" value="1"/>
</dbReference>
<dbReference type="SUPFAM" id="SSF53822">
    <property type="entry name" value="Periplasmic binding protein-like I"/>
    <property type="match status" value="1"/>
</dbReference>
<dbReference type="CDD" id="cd06267">
    <property type="entry name" value="PBP1_LacI_sugar_binding-like"/>
    <property type="match status" value="1"/>
</dbReference>
<evidence type="ECO:0000256" key="3">
    <source>
        <dbReference type="ARBA" id="ARBA00023163"/>
    </source>
</evidence>
<dbReference type="InterPro" id="IPR001761">
    <property type="entry name" value="Peripla_BP/Lac1_sug-bd_dom"/>
</dbReference>
<keyword evidence="3" id="KW-0804">Transcription</keyword>
<dbReference type="Gene3D" id="3.40.50.2300">
    <property type="match status" value="2"/>
</dbReference>
<keyword evidence="1" id="KW-0805">Transcription regulation</keyword>
<feature type="domain" description="HTH lacI-type" evidence="4">
    <location>
        <begin position="3"/>
        <end position="57"/>
    </location>
</feature>
<evidence type="ECO:0000313" key="5">
    <source>
        <dbReference type="EMBL" id="UJF34426.1"/>
    </source>
</evidence>
<dbReference type="PRINTS" id="PR00036">
    <property type="entry name" value="HTHLACI"/>
</dbReference>
<organism evidence="5 6">
    <name type="scientific">Paenibacillus hexagrammi</name>
    <dbReference type="NCBI Taxonomy" id="2908839"/>
    <lineage>
        <taxon>Bacteria</taxon>
        <taxon>Bacillati</taxon>
        <taxon>Bacillota</taxon>
        <taxon>Bacilli</taxon>
        <taxon>Bacillales</taxon>
        <taxon>Paenibacillaceae</taxon>
        <taxon>Paenibacillus</taxon>
    </lineage>
</organism>
<keyword evidence="6" id="KW-1185">Reference proteome</keyword>
<name>A0ABY3SMW1_9BACL</name>
<dbReference type="PROSITE" id="PS50932">
    <property type="entry name" value="HTH_LACI_2"/>
    <property type="match status" value="1"/>
</dbReference>
<sequence>MKVTINDIAKAAGVAKSTVSKVLNDAPSISLATKRRVRQVMSDMNYTPSSIATQLARKSSFNIGLLVDMSRRDDFLNQFFYNIIGGVESVIGPQGYELTLCNMNNHDHELLMNRFVLNKRVDGFILDTSLLTPQLAESFNQVQFPFLAIGELPGYSEMSWVDIDNHKGAELLTEHLIFQGYRRIAFLGGESGEPIWSNRISGYKKALLNHSMSVVDSYMQPGYSNVETGCKLMQDLLELPPRPMPLYA</sequence>
<keyword evidence="2" id="KW-0238">DNA-binding</keyword>
<evidence type="ECO:0000259" key="4">
    <source>
        <dbReference type="PROSITE" id="PS50932"/>
    </source>
</evidence>
<dbReference type="Gene3D" id="1.10.260.40">
    <property type="entry name" value="lambda repressor-like DNA-binding domains"/>
    <property type="match status" value="1"/>
</dbReference>
<dbReference type="RefSeq" id="WP_235121000.1">
    <property type="nucleotide sequence ID" value="NZ_CP090978.1"/>
</dbReference>
<evidence type="ECO:0000256" key="2">
    <source>
        <dbReference type="ARBA" id="ARBA00023125"/>
    </source>
</evidence>
<dbReference type="SMART" id="SM00354">
    <property type="entry name" value="HTH_LACI"/>
    <property type="match status" value="1"/>
</dbReference>
<proteinExistence type="predicted"/>
<dbReference type="SUPFAM" id="SSF47413">
    <property type="entry name" value="lambda repressor-like DNA-binding domains"/>
    <property type="match status" value="1"/>
</dbReference>
<evidence type="ECO:0000256" key="1">
    <source>
        <dbReference type="ARBA" id="ARBA00023015"/>
    </source>
</evidence>
<dbReference type="Proteomes" id="UP001649230">
    <property type="component" value="Chromosome"/>
</dbReference>
<gene>
    <name evidence="5" type="ORF">L0M14_04310</name>
</gene>
<dbReference type="InterPro" id="IPR000843">
    <property type="entry name" value="HTH_LacI"/>
</dbReference>